<dbReference type="Gene3D" id="3.40.50.2000">
    <property type="entry name" value="Glycogen Phosphorylase B"/>
    <property type="match status" value="1"/>
</dbReference>
<keyword evidence="1" id="KW-0472">Membrane</keyword>
<dbReference type="Proteomes" id="UP000198935">
    <property type="component" value="Unassembled WGS sequence"/>
</dbReference>
<dbReference type="GO" id="GO:0016787">
    <property type="term" value="F:hydrolase activity"/>
    <property type="evidence" value="ECO:0007669"/>
    <property type="project" value="UniProtKB-KW"/>
</dbReference>
<reference evidence="6" key="1">
    <citation type="submission" date="2016-10" db="EMBL/GenBank/DDBJ databases">
        <authorList>
            <person name="Varghese N."/>
            <person name="Submissions S."/>
        </authorList>
    </citation>
    <scope>NUCLEOTIDE SEQUENCE [LARGE SCALE GENOMIC DNA]</scope>
    <source>
        <strain evidence="6">SP</strain>
    </source>
</reference>
<protein>
    <submittedName>
        <fullName evidence="5">UDP-2,4-diacetamido-2,4,6-trideoxy-beta-L-altropyranose hydrolase</fullName>
    </submittedName>
</protein>
<feature type="domain" description="Glycosyl transferase family 28 C-terminal" evidence="4">
    <location>
        <begin position="194"/>
        <end position="329"/>
    </location>
</feature>
<evidence type="ECO:0000313" key="6">
    <source>
        <dbReference type="Proteomes" id="UP000198935"/>
    </source>
</evidence>
<dbReference type="PANTHER" id="PTHR21015:SF22">
    <property type="entry name" value="GLYCOSYLTRANSFERASE"/>
    <property type="match status" value="1"/>
</dbReference>
<dbReference type="GO" id="GO:0016758">
    <property type="term" value="F:hexosyltransferase activity"/>
    <property type="evidence" value="ECO:0007669"/>
    <property type="project" value="InterPro"/>
</dbReference>
<dbReference type="NCBIfam" id="TIGR03590">
    <property type="entry name" value="PseG"/>
    <property type="match status" value="1"/>
</dbReference>
<feature type="active site" description="Proton acceptor" evidence="2">
    <location>
        <position position="18"/>
    </location>
</feature>
<evidence type="ECO:0000259" key="4">
    <source>
        <dbReference type="Pfam" id="PF04101"/>
    </source>
</evidence>
<evidence type="ECO:0000313" key="5">
    <source>
        <dbReference type="EMBL" id="SDZ33597.1"/>
    </source>
</evidence>
<accession>A0A1H3S768</accession>
<dbReference type="Gene3D" id="3.40.50.11190">
    <property type="match status" value="1"/>
</dbReference>
<proteinExistence type="predicted"/>
<sequence>MKNIVFRVDASVHIGSGHMMRCLTLADRLTEKGCRVTFISRRRQGDFISYLTERGYEVKPLPDTVSGNQPGPEHSWLGEAYAKDAEQTLEAMRALGSVDYLIVDHYGIDYRWERLLREHVKKLMVIDDLDHRRHECDWLLNQNFVSDSSYAALREKKQTLFLGPKYALLRKEFAIARQQVQTKRSTVNRILITFGGTDPTNETMKVLQAVTKLPESIMFDVVAGAANPNRKKIEQFAASMENVDFYCQINNISQLMLNADIAICSGGSTTWERYCLGLPGVVITVADNQVGIARKSAELEIDRYLGHFNEVTAESLLRAIRTVLNDKNTLWLAGEKARQIVDGNGVNRVCERLLTAD</sequence>
<dbReference type="EMBL" id="FNPI01000010">
    <property type="protein sequence ID" value="SDZ33597.1"/>
    <property type="molecule type" value="Genomic_DNA"/>
</dbReference>
<dbReference type="PANTHER" id="PTHR21015">
    <property type="entry name" value="UDP-N-ACETYLGLUCOSAMINE--N-ACETYLMURAMYL-(PENTAPEPTIDE) PYROPHOSPHORYL-UNDECAPRENOL N-ACETYLGLUCOSAMINE TRANSFERASE 1"/>
    <property type="match status" value="1"/>
</dbReference>
<dbReference type="OrthoDB" id="9805604at2"/>
<dbReference type="STRING" id="1503961.SAMN05421736_11034"/>
<dbReference type="AlphaFoldDB" id="A0A1H3S768"/>
<keyword evidence="5" id="KW-0378">Hydrolase</keyword>
<feature type="binding site" evidence="3">
    <location>
        <position position="272"/>
    </location>
    <ligand>
        <name>substrate</name>
    </ligand>
</feature>
<evidence type="ECO:0000256" key="3">
    <source>
        <dbReference type="PIRSR" id="PIRSR620023-2"/>
    </source>
</evidence>
<dbReference type="InterPro" id="IPR020023">
    <property type="entry name" value="PseG"/>
</dbReference>
<gene>
    <name evidence="5" type="ORF">SAMN05421736_11034</name>
</gene>
<keyword evidence="6" id="KW-1185">Reference proteome</keyword>
<dbReference type="InterPro" id="IPR007235">
    <property type="entry name" value="Glyco_trans_28_C"/>
</dbReference>
<evidence type="ECO:0000256" key="1">
    <source>
        <dbReference type="ARBA" id="ARBA00023136"/>
    </source>
</evidence>
<organism evidence="5 6">
    <name type="scientific">Evansella caseinilytica</name>
    <dbReference type="NCBI Taxonomy" id="1503961"/>
    <lineage>
        <taxon>Bacteria</taxon>
        <taxon>Bacillati</taxon>
        <taxon>Bacillota</taxon>
        <taxon>Bacilli</taxon>
        <taxon>Bacillales</taxon>
        <taxon>Bacillaceae</taxon>
        <taxon>Evansella</taxon>
    </lineage>
</organism>
<dbReference type="SUPFAM" id="SSF53756">
    <property type="entry name" value="UDP-Glycosyltransferase/glycogen phosphorylase"/>
    <property type="match status" value="1"/>
</dbReference>
<dbReference type="Pfam" id="PF04101">
    <property type="entry name" value="Glyco_tran_28_C"/>
    <property type="match status" value="1"/>
</dbReference>
<name>A0A1H3S768_9BACI</name>
<feature type="binding site" evidence="3">
    <location>
        <position position="170"/>
    </location>
    <ligand>
        <name>substrate</name>
    </ligand>
</feature>
<evidence type="ECO:0000256" key="2">
    <source>
        <dbReference type="PIRSR" id="PIRSR620023-1"/>
    </source>
</evidence>